<dbReference type="OrthoDB" id="9776455at2"/>
<evidence type="ECO:0000313" key="10">
    <source>
        <dbReference type="Proteomes" id="UP000054600"/>
    </source>
</evidence>
<dbReference type="EC" id="3.5.2.7" evidence="1 7"/>
<dbReference type="HAMAP" id="MF_00372">
    <property type="entry name" value="HutI"/>
    <property type="match status" value="1"/>
</dbReference>
<feature type="binding site" evidence="7">
    <location>
        <position position="174"/>
    </location>
    <ligand>
        <name>4-imidazolone-5-propanoate</name>
        <dbReference type="ChEBI" id="CHEBI:77893"/>
    </ligand>
</feature>
<gene>
    <name evidence="7" type="primary">hutI</name>
    <name evidence="9" type="ORF">Lsha_2784</name>
</gene>
<feature type="binding site" evidence="7">
    <location>
        <position position="141"/>
    </location>
    <ligand>
        <name>4-imidazolone-5-propanoate</name>
        <dbReference type="ChEBI" id="CHEBI:77893"/>
    </ligand>
</feature>
<dbReference type="EMBL" id="LNYW01000073">
    <property type="protein sequence ID" value="KTD56525.1"/>
    <property type="molecule type" value="Genomic_DNA"/>
</dbReference>
<feature type="binding site" evidence="7">
    <location>
        <position position="69"/>
    </location>
    <ligand>
        <name>Zn(2+)</name>
        <dbReference type="ChEBI" id="CHEBI:29105"/>
    </ligand>
</feature>
<dbReference type="SUPFAM" id="SSF51338">
    <property type="entry name" value="Composite domain of metallo-dependent hydrolases"/>
    <property type="match status" value="1"/>
</dbReference>
<dbReference type="PANTHER" id="PTHR42752">
    <property type="entry name" value="IMIDAZOLONEPROPIONASE"/>
    <property type="match status" value="1"/>
</dbReference>
<name>A0A0W0YHU9_9GAMM</name>
<feature type="binding site" evidence="7">
    <location>
        <position position="314"/>
    </location>
    <ligand>
        <name>Zn(2+)</name>
        <dbReference type="ChEBI" id="CHEBI:29105"/>
    </ligand>
</feature>
<dbReference type="GO" id="GO:0019557">
    <property type="term" value="P:L-histidine catabolic process to glutamate and formate"/>
    <property type="evidence" value="ECO:0007669"/>
    <property type="project" value="UniProtKB-UniPathway"/>
</dbReference>
<evidence type="ECO:0000256" key="3">
    <source>
        <dbReference type="ARBA" id="ARBA00022801"/>
    </source>
</evidence>
<keyword evidence="4 7" id="KW-0369">Histidine metabolism</keyword>
<dbReference type="Gene3D" id="2.30.40.10">
    <property type="entry name" value="Urease, subunit C, domain 1"/>
    <property type="match status" value="1"/>
</dbReference>
<dbReference type="GO" id="GO:0050480">
    <property type="term" value="F:imidazolonepropionase activity"/>
    <property type="evidence" value="ECO:0007669"/>
    <property type="project" value="UniProtKB-UniRule"/>
</dbReference>
<comment type="function">
    <text evidence="7">Catalyzes the hydrolytic cleavage of the carbon-nitrogen bond in imidazolone-5-propanoate to yield N-formimidoyl-L-glutamate. It is the third step in the universal histidine degradation pathway.</text>
</comment>
<keyword evidence="10" id="KW-1185">Reference proteome</keyword>
<dbReference type="PATRIC" id="fig|1122169.6.peg.3203"/>
<keyword evidence="3 7" id="KW-0378">Hydrolase</keyword>
<feature type="binding site" evidence="7">
    <location>
        <position position="239"/>
    </location>
    <ligand>
        <name>Zn(2+)</name>
        <dbReference type="ChEBI" id="CHEBI:29105"/>
    </ligand>
</feature>
<evidence type="ECO:0000256" key="5">
    <source>
        <dbReference type="ARBA" id="ARBA00022833"/>
    </source>
</evidence>
<comment type="subcellular location">
    <subcellularLocation>
        <location evidence="7">Cytoplasm</location>
    </subcellularLocation>
</comment>
<proteinExistence type="inferred from homology"/>
<feature type="binding site" evidence="7">
    <location>
        <position position="316"/>
    </location>
    <ligand>
        <name>N-formimidoyl-L-glutamate</name>
        <dbReference type="ChEBI" id="CHEBI:58928"/>
    </ligand>
</feature>
<feature type="domain" description="Amidohydrolase-related" evidence="8">
    <location>
        <begin position="60"/>
        <end position="401"/>
    </location>
</feature>
<keyword evidence="2 7" id="KW-0479">Metal-binding</keyword>
<feature type="binding site" evidence="7">
    <location>
        <position position="69"/>
    </location>
    <ligand>
        <name>Fe(3+)</name>
        <dbReference type="ChEBI" id="CHEBI:29034"/>
    </ligand>
</feature>
<sequence length="417" mass="44400">MFTCDTLLINATLLDAQGVQLPGQAIAIKEGKISWCGMSADLPESLMKHAKCIEDCKGQLVTPGLVDCHTHLVYAGNRAAEFKLKLDGLSYAEIAKAGGGIISTVRQTRAASEYELLQQSLPRILALRNEGVTTVEIKSGYGLDLENELKMLRVARHLASLSGMRVKTTFLGAHAVGPEFNGNSQAYVDHLCNEMLPAVHESGLADAVDVFCESIAFSLAQTEQIFTVAQALNLPIKCHAEQLSNLGASALAANAGALSCDHLEFLDEAGAEAMAKAGTVAVLLPGAFYFLREKHKPPVDLLRQAGVGIAIATDSNPGSSPTTSLLLMMNMACQFFALTVPEVLSAVTFQAARALGLEEQIGSIAVGKAADLILWSINDSAALCYYFAYPLPHKTMIAGEWISIKNIIQESGHVASN</sequence>
<protein>
    <recommendedName>
        <fullName evidence="1 7">Imidazolonepropionase</fullName>
        <ecNumber evidence="1 7">3.5.2.7</ecNumber>
    </recommendedName>
    <alternativeName>
        <fullName evidence="7">Imidazolone-5-propionate hydrolase</fullName>
    </alternativeName>
</protein>
<dbReference type="SUPFAM" id="SSF51556">
    <property type="entry name" value="Metallo-dependent hydrolases"/>
    <property type="match status" value="1"/>
</dbReference>
<evidence type="ECO:0000256" key="1">
    <source>
        <dbReference type="ARBA" id="ARBA00012864"/>
    </source>
</evidence>
<keyword evidence="7" id="KW-0963">Cytoplasm</keyword>
<feature type="binding site" evidence="7">
    <location>
        <position position="242"/>
    </location>
    <ligand>
        <name>4-imidazolone-5-propanoate</name>
        <dbReference type="ChEBI" id="CHEBI:77893"/>
    </ligand>
</feature>
<feature type="binding site" evidence="7">
    <location>
        <position position="78"/>
    </location>
    <ligand>
        <name>4-imidazolone-5-propanoate</name>
        <dbReference type="ChEBI" id="CHEBI:77893"/>
    </ligand>
</feature>
<comment type="catalytic activity">
    <reaction evidence="7">
        <text>4-imidazolone-5-propanoate + H2O = N-formimidoyl-L-glutamate</text>
        <dbReference type="Rhea" id="RHEA:23660"/>
        <dbReference type="ChEBI" id="CHEBI:15377"/>
        <dbReference type="ChEBI" id="CHEBI:58928"/>
        <dbReference type="ChEBI" id="CHEBI:77893"/>
        <dbReference type="EC" id="3.5.2.7"/>
    </reaction>
</comment>
<dbReference type="GO" id="GO:0005506">
    <property type="term" value="F:iron ion binding"/>
    <property type="evidence" value="ECO:0007669"/>
    <property type="project" value="UniProtKB-UniRule"/>
</dbReference>
<feature type="binding site" evidence="7">
    <location>
        <position position="318"/>
    </location>
    <ligand>
        <name>N-formimidoyl-L-glutamate</name>
        <dbReference type="ChEBI" id="CHEBI:58928"/>
    </ligand>
</feature>
<dbReference type="FunFam" id="3.20.20.140:FF:000007">
    <property type="entry name" value="Imidazolonepropionase"/>
    <property type="match status" value="1"/>
</dbReference>
<dbReference type="RefSeq" id="WP_018577661.1">
    <property type="nucleotide sequence ID" value="NZ_KB892404.1"/>
</dbReference>
<dbReference type="InterPro" id="IPR032466">
    <property type="entry name" value="Metal_Hydrolase"/>
</dbReference>
<comment type="caution">
    <text evidence="9">The sequence shown here is derived from an EMBL/GenBank/DDBJ whole genome shotgun (WGS) entry which is preliminary data.</text>
</comment>
<evidence type="ECO:0000256" key="6">
    <source>
        <dbReference type="ARBA" id="ARBA00023004"/>
    </source>
</evidence>
<dbReference type="STRING" id="1122169.Lsha_2784"/>
<evidence type="ECO:0000256" key="4">
    <source>
        <dbReference type="ARBA" id="ARBA00022808"/>
    </source>
</evidence>
<comment type="similarity">
    <text evidence="7">Belongs to the metallo-dependent hydrolases superfamily. HutI family.</text>
</comment>
<keyword evidence="6 7" id="KW-0408">Iron</keyword>
<dbReference type="InterPro" id="IPR006680">
    <property type="entry name" value="Amidohydro-rel"/>
</dbReference>
<accession>A0A0W0YHU9</accession>
<dbReference type="Proteomes" id="UP000054600">
    <property type="component" value="Unassembled WGS sequence"/>
</dbReference>
<dbReference type="NCBIfam" id="TIGR01224">
    <property type="entry name" value="hutI"/>
    <property type="match status" value="1"/>
</dbReference>
<evidence type="ECO:0000256" key="2">
    <source>
        <dbReference type="ARBA" id="ARBA00022723"/>
    </source>
</evidence>
<feature type="binding site" evidence="7">
    <location>
        <position position="314"/>
    </location>
    <ligand>
        <name>Fe(3+)</name>
        <dbReference type="ChEBI" id="CHEBI:29034"/>
    </ligand>
</feature>
<dbReference type="eggNOG" id="COG1228">
    <property type="taxonomic scope" value="Bacteria"/>
</dbReference>
<dbReference type="GO" id="GO:0008270">
    <property type="term" value="F:zinc ion binding"/>
    <property type="evidence" value="ECO:0007669"/>
    <property type="project" value="UniProtKB-UniRule"/>
</dbReference>
<dbReference type="Gene3D" id="3.20.20.140">
    <property type="entry name" value="Metal-dependent hydrolases"/>
    <property type="match status" value="1"/>
</dbReference>
<feature type="binding site" evidence="7">
    <location>
        <position position="319"/>
    </location>
    <ligand>
        <name>4-imidazolone-5-propanoate</name>
        <dbReference type="ChEBI" id="CHEBI:77893"/>
    </ligand>
</feature>
<feature type="binding site" evidence="7">
    <location>
        <position position="71"/>
    </location>
    <ligand>
        <name>Zn(2+)</name>
        <dbReference type="ChEBI" id="CHEBI:29105"/>
    </ligand>
</feature>
<dbReference type="PANTHER" id="PTHR42752:SF1">
    <property type="entry name" value="IMIDAZOLONEPROPIONASE-RELATED"/>
    <property type="match status" value="1"/>
</dbReference>
<comment type="pathway">
    <text evidence="7">Amino-acid degradation; L-histidine degradation into L-glutamate; N-formimidoyl-L-glutamate from L-histidine: step 3/3.</text>
</comment>
<comment type="cofactor">
    <cofactor evidence="7">
        <name>Zn(2+)</name>
        <dbReference type="ChEBI" id="CHEBI:29105"/>
    </cofactor>
    <cofactor evidence="7">
        <name>Fe(3+)</name>
        <dbReference type="ChEBI" id="CHEBI:29034"/>
    </cofactor>
    <text evidence="7">Binds 1 zinc or iron ion per subunit.</text>
</comment>
<dbReference type="InterPro" id="IPR005920">
    <property type="entry name" value="HutI"/>
</dbReference>
<keyword evidence="5 7" id="KW-0862">Zinc</keyword>
<feature type="binding site" evidence="7">
    <location>
        <position position="71"/>
    </location>
    <ligand>
        <name>Fe(3+)</name>
        <dbReference type="ChEBI" id="CHEBI:29034"/>
    </ligand>
</feature>
<dbReference type="CDD" id="cd01296">
    <property type="entry name" value="Imidazolone-5PH"/>
    <property type="match status" value="1"/>
</dbReference>
<dbReference type="UniPathway" id="UPA00379">
    <property type="reaction ID" value="UER00551"/>
</dbReference>
<feature type="binding site" evidence="7">
    <location>
        <position position="239"/>
    </location>
    <ligand>
        <name>Fe(3+)</name>
        <dbReference type="ChEBI" id="CHEBI:29034"/>
    </ligand>
</feature>
<dbReference type="GO" id="GO:0019556">
    <property type="term" value="P:L-histidine catabolic process to glutamate and formamide"/>
    <property type="evidence" value="ECO:0007669"/>
    <property type="project" value="UniProtKB-UniRule"/>
</dbReference>
<dbReference type="GO" id="GO:0005737">
    <property type="term" value="C:cytoplasm"/>
    <property type="evidence" value="ECO:0007669"/>
    <property type="project" value="UniProtKB-SubCell"/>
</dbReference>
<reference evidence="9 10" key="1">
    <citation type="submission" date="2015-11" db="EMBL/GenBank/DDBJ databases">
        <title>Genomic analysis of 38 Legionella species identifies large and diverse effector repertoires.</title>
        <authorList>
            <person name="Burstein D."/>
            <person name="Amaro F."/>
            <person name="Zusman T."/>
            <person name="Lifshitz Z."/>
            <person name="Cohen O."/>
            <person name="Gilbert J.A."/>
            <person name="Pupko T."/>
            <person name="Shuman H.A."/>
            <person name="Segal G."/>
        </authorList>
    </citation>
    <scope>NUCLEOTIDE SEQUENCE [LARGE SCALE GENOMIC DNA]</scope>
    <source>
        <strain evidence="9 10">ATCC 49655</strain>
    </source>
</reference>
<dbReference type="AlphaFoldDB" id="A0A0W0YHU9"/>
<evidence type="ECO:0000259" key="8">
    <source>
        <dbReference type="Pfam" id="PF01979"/>
    </source>
</evidence>
<evidence type="ECO:0000256" key="7">
    <source>
        <dbReference type="HAMAP-Rule" id="MF_00372"/>
    </source>
</evidence>
<dbReference type="InterPro" id="IPR011059">
    <property type="entry name" value="Metal-dep_hydrolase_composite"/>
</dbReference>
<evidence type="ECO:0000313" key="9">
    <source>
        <dbReference type="EMBL" id="KTD56525.1"/>
    </source>
</evidence>
<organism evidence="9 10">
    <name type="scientific">Legionella shakespearei DSM 23087</name>
    <dbReference type="NCBI Taxonomy" id="1122169"/>
    <lineage>
        <taxon>Bacteria</taxon>
        <taxon>Pseudomonadati</taxon>
        <taxon>Pseudomonadota</taxon>
        <taxon>Gammaproteobacteria</taxon>
        <taxon>Legionellales</taxon>
        <taxon>Legionellaceae</taxon>
        <taxon>Legionella</taxon>
    </lineage>
</organism>
<dbReference type="Pfam" id="PF01979">
    <property type="entry name" value="Amidohydro_1"/>
    <property type="match status" value="1"/>
</dbReference>
<feature type="binding site" evidence="7">
    <location>
        <position position="141"/>
    </location>
    <ligand>
        <name>N-formimidoyl-L-glutamate</name>
        <dbReference type="ChEBI" id="CHEBI:58928"/>
    </ligand>
</feature>